<proteinExistence type="predicted"/>
<evidence type="ECO:0000313" key="2">
    <source>
        <dbReference type="Proteomes" id="UP001418444"/>
    </source>
</evidence>
<reference evidence="2" key="1">
    <citation type="journal article" date="2019" name="Int. J. Syst. Evol. Microbiol.">
        <title>The Global Catalogue of Microorganisms (GCM) 10K type strain sequencing project: providing services to taxonomists for standard genome sequencing and annotation.</title>
        <authorList>
            <consortium name="The Broad Institute Genomics Platform"/>
            <consortium name="The Broad Institute Genome Sequencing Center for Infectious Disease"/>
            <person name="Wu L."/>
            <person name="Ma J."/>
        </authorList>
    </citation>
    <scope>NUCLEOTIDE SEQUENCE [LARGE SCALE GENOMIC DNA]</scope>
    <source>
        <strain evidence="2">JCM 16923</strain>
    </source>
</reference>
<protein>
    <submittedName>
        <fullName evidence="1">Uncharacterized protein</fullName>
    </submittedName>
</protein>
<keyword evidence="2" id="KW-1185">Reference proteome</keyword>
<sequence>MNLGVIPDSVRDVAGTDGQTLRGCRWQYRIVPQSGSWSVSQVVGNSPGLAVDKQSKRSGVDIWMRDLDIQGRTVGVHRLADGADCDTYVQSGEAAVNTIVIHHGVPHPPVEEVCERAIAFTKATIDKMPR</sequence>
<name>A0ABP7PGT9_9ACTN</name>
<gene>
    <name evidence="1" type="ORF">GCM10022231_27680</name>
</gene>
<comment type="caution">
    <text evidence="1">The sequence shown here is derived from an EMBL/GenBank/DDBJ whole genome shotgun (WGS) entry which is preliminary data.</text>
</comment>
<organism evidence="1 2">
    <name type="scientific">Gordonia caeni</name>
    <dbReference type="NCBI Taxonomy" id="1007097"/>
    <lineage>
        <taxon>Bacteria</taxon>
        <taxon>Bacillati</taxon>
        <taxon>Actinomycetota</taxon>
        <taxon>Actinomycetes</taxon>
        <taxon>Mycobacteriales</taxon>
        <taxon>Gordoniaceae</taxon>
        <taxon>Gordonia</taxon>
    </lineage>
</organism>
<evidence type="ECO:0000313" key="1">
    <source>
        <dbReference type="EMBL" id="GAA3965413.1"/>
    </source>
</evidence>
<accession>A0ABP7PGT9</accession>
<dbReference type="EMBL" id="BAAAZW010000008">
    <property type="protein sequence ID" value="GAA3965413.1"/>
    <property type="molecule type" value="Genomic_DNA"/>
</dbReference>
<dbReference type="Proteomes" id="UP001418444">
    <property type="component" value="Unassembled WGS sequence"/>
</dbReference>